<accession>A0A364KST1</accession>
<evidence type="ECO:0000259" key="1">
    <source>
        <dbReference type="Pfam" id="PF10022"/>
    </source>
</evidence>
<dbReference type="AlphaFoldDB" id="A0A364KST1"/>
<sequence>MPPLSGFSDNPLRNRDDFIAAAIALVQPLHRHFSPGKATIRLAHSTGAHFDEGAARLEGFARPLWVVATLLHSLKHDDDHPHGPIIESLAKPWIEGICIGTDENHHEYWGTIQDGDQRMVEAEVVACALLFAPNHFFHSLDGRYRANIVAWLRQMNGKWMPTNNWRWFRVFTNLALILVAGIPKDELQGEIDNDMAVLDTFDIGEGWSSDGPWLTAEQEAEEECESARTGRYDKVGIGRQADYYSGSFAIQFSQILYSRFAAELDPERADMYRQRSREYGATFWRYFDSNGASIPFGRSLTYRFACGGYFSALAIAQVSEMPAPLSSAGAVKGFLFRHLRWWARHSEETFYTDGTMNIGWLYP</sequence>
<organism evidence="2 3">
    <name type="scientific">Talaromyces amestolkiae</name>
    <dbReference type="NCBI Taxonomy" id="1196081"/>
    <lineage>
        <taxon>Eukaryota</taxon>
        <taxon>Fungi</taxon>
        <taxon>Dikarya</taxon>
        <taxon>Ascomycota</taxon>
        <taxon>Pezizomycotina</taxon>
        <taxon>Eurotiomycetes</taxon>
        <taxon>Eurotiomycetidae</taxon>
        <taxon>Eurotiales</taxon>
        <taxon>Trichocomaceae</taxon>
        <taxon>Talaromyces</taxon>
        <taxon>Talaromyces sect. Talaromyces</taxon>
    </lineage>
</organism>
<keyword evidence="3" id="KW-1185">Reference proteome</keyword>
<evidence type="ECO:0000313" key="3">
    <source>
        <dbReference type="Proteomes" id="UP000249363"/>
    </source>
</evidence>
<dbReference type="EMBL" id="MIKG01000004">
    <property type="protein sequence ID" value="RAO66599.1"/>
    <property type="molecule type" value="Genomic_DNA"/>
</dbReference>
<dbReference type="PIRSF" id="PIRSF014753">
    <property type="entry name" value="UCP014753"/>
    <property type="match status" value="1"/>
</dbReference>
<proteinExistence type="predicted"/>
<feature type="domain" description="DUF2264" evidence="1">
    <location>
        <begin position="15"/>
        <end position="363"/>
    </location>
</feature>
<dbReference type="PANTHER" id="PTHR35339:SF2">
    <property type="entry name" value="DUF2264 DOMAIN-CONTAINING PROTEIN-RELATED"/>
    <property type="match status" value="1"/>
</dbReference>
<gene>
    <name evidence="2" type="ORF">BHQ10_002611</name>
</gene>
<dbReference type="RefSeq" id="XP_040731116.1">
    <property type="nucleotide sequence ID" value="XM_040874777.1"/>
</dbReference>
<dbReference type="InterPro" id="IPR049349">
    <property type="entry name" value="DUF2264_N"/>
</dbReference>
<protein>
    <recommendedName>
        <fullName evidence="1">DUF2264 domain-containing protein</fullName>
    </recommendedName>
</protein>
<dbReference type="Proteomes" id="UP000249363">
    <property type="component" value="Unassembled WGS sequence"/>
</dbReference>
<dbReference type="OrthoDB" id="5150166at2759"/>
<evidence type="ECO:0000313" key="2">
    <source>
        <dbReference type="EMBL" id="RAO66599.1"/>
    </source>
</evidence>
<dbReference type="InterPro" id="IPR016624">
    <property type="entry name" value="UCP014753"/>
</dbReference>
<reference evidence="2 3" key="1">
    <citation type="journal article" date="2017" name="Biotechnol. Biofuels">
        <title>Differential beta-glucosidase expression as a function of carbon source availability in Talaromyces amestolkiae: a genomic and proteomic approach.</title>
        <authorList>
            <person name="de Eugenio L.I."/>
            <person name="Mendez-Liter J.A."/>
            <person name="Nieto-Dominguez M."/>
            <person name="Alonso L."/>
            <person name="Gil-Munoz J."/>
            <person name="Barriuso J."/>
            <person name="Prieto A."/>
            <person name="Martinez M.J."/>
        </authorList>
    </citation>
    <scope>NUCLEOTIDE SEQUENCE [LARGE SCALE GENOMIC DNA]</scope>
    <source>
        <strain evidence="2 3">CIB</strain>
    </source>
</reference>
<dbReference type="GeneID" id="63791828"/>
<comment type="caution">
    <text evidence="2">The sequence shown here is derived from an EMBL/GenBank/DDBJ whole genome shotgun (WGS) entry which is preliminary data.</text>
</comment>
<dbReference type="PANTHER" id="PTHR35339">
    <property type="entry name" value="LINALOOL DEHYDRATASE_ISOMERASE DOMAIN-CONTAINING PROTEIN"/>
    <property type="match status" value="1"/>
</dbReference>
<name>A0A364KST1_TALAM</name>
<dbReference type="Pfam" id="PF10022">
    <property type="entry name" value="DUF2264"/>
    <property type="match status" value="1"/>
</dbReference>